<proteinExistence type="predicted"/>
<organism evidence="2 3">
    <name type="scientific">Anisodus tanguticus</name>
    <dbReference type="NCBI Taxonomy" id="243964"/>
    <lineage>
        <taxon>Eukaryota</taxon>
        <taxon>Viridiplantae</taxon>
        <taxon>Streptophyta</taxon>
        <taxon>Embryophyta</taxon>
        <taxon>Tracheophyta</taxon>
        <taxon>Spermatophyta</taxon>
        <taxon>Magnoliopsida</taxon>
        <taxon>eudicotyledons</taxon>
        <taxon>Gunneridae</taxon>
        <taxon>Pentapetalae</taxon>
        <taxon>asterids</taxon>
        <taxon>lamiids</taxon>
        <taxon>Solanales</taxon>
        <taxon>Solanaceae</taxon>
        <taxon>Solanoideae</taxon>
        <taxon>Hyoscyameae</taxon>
        <taxon>Anisodus</taxon>
    </lineage>
</organism>
<dbReference type="AlphaFoldDB" id="A0AAE1UY08"/>
<sequence length="225" mass="25430">MARPNSKNMGVKSKEKATEGPSRKRIRSGPGSRRPAAQPNPNEKPKRIRHKWGQKWVKDYGRAWYASFKPHPGECNIHLVQEACTKLRYVEAPDEICVCGVVVLFTDDAIYDFLGTDVGRRFFFCSILTRYLRHHGVFEEEAGYRLPVLTLWEDVTQSRHLDDVHEAFAELVDNDMPTPEAEPHVEPASDEEAEATAQDFESDSDDGDSDHAPTGCVGEEQDDND</sequence>
<reference evidence="2" key="1">
    <citation type="submission" date="2023-12" db="EMBL/GenBank/DDBJ databases">
        <title>Genome assembly of Anisodus tanguticus.</title>
        <authorList>
            <person name="Wang Y.-J."/>
        </authorList>
    </citation>
    <scope>NUCLEOTIDE SEQUENCE</scope>
    <source>
        <strain evidence="2">KB-2021</strain>
        <tissue evidence="2">Leaf</tissue>
    </source>
</reference>
<feature type="region of interest" description="Disordered" evidence="1">
    <location>
        <begin position="174"/>
        <end position="225"/>
    </location>
</feature>
<feature type="region of interest" description="Disordered" evidence="1">
    <location>
        <begin position="1"/>
        <end position="48"/>
    </location>
</feature>
<evidence type="ECO:0000256" key="1">
    <source>
        <dbReference type="SAM" id="MobiDB-lite"/>
    </source>
</evidence>
<dbReference type="EMBL" id="JAVYJV010000022">
    <property type="protein sequence ID" value="KAK4341200.1"/>
    <property type="molecule type" value="Genomic_DNA"/>
</dbReference>
<evidence type="ECO:0000313" key="2">
    <source>
        <dbReference type="EMBL" id="KAK4341200.1"/>
    </source>
</evidence>
<gene>
    <name evidence="2" type="ORF">RND71_039701</name>
</gene>
<dbReference type="Proteomes" id="UP001291623">
    <property type="component" value="Unassembled WGS sequence"/>
</dbReference>
<keyword evidence="3" id="KW-1185">Reference proteome</keyword>
<evidence type="ECO:0000313" key="3">
    <source>
        <dbReference type="Proteomes" id="UP001291623"/>
    </source>
</evidence>
<accession>A0AAE1UY08</accession>
<feature type="compositionally biased region" description="Acidic residues" evidence="1">
    <location>
        <begin position="188"/>
        <end position="208"/>
    </location>
</feature>
<comment type="caution">
    <text evidence="2">The sequence shown here is derived from an EMBL/GenBank/DDBJ whole genome shotgun (WGS) entry which is preliminary data.</text>
</comment>
<name>A0AAE1UY08_9SOLA</name>
<feature type="compositionally biased region" description="Basic and acidic residues" evidence="1">
    <location>
        <begin position="12"/>
        <end position="22"/>
    </location>
</feature>
<protein>
    <submittedName>
        <fullName evidence="2">Uncharacterized protein</fullName>
    </submittedName>
</protein>